<protein>
    <submittedName>
        <fullName evidence="8">Synembryn-A</fullName>
    </submittedName>
</protein>
<comment type="subcellular location">
    <subcellularLocation>
        <location evidence="1">Cytoplasm</location>
        <location evidence="1">Cell cortex</location>
    </subcellularLocation>
</comment>
<evidence type="ECO:0000313" key="7">
    <source>
        <dbReference type="Proteomes" id="UP000274131"/>
    </source>
</evidence>
<reference evidence="8" key="1">
    <citation type="submission" date="2017-02" db="UniProtKB">
        <authorList>
            <consortium name="WormBaseParasite"/>
        </authorList>
    </citation>
    <scope>IDENTIFICATION</scope>
</reference>
<dbReference type="GO" id="GO:0005085">
    <property type="term" value="F:guanyl-nucleotide exchange factor activity"/>
    <property type="evidence" value="ECO:0007669"/>
    <property type="project" value="UniProtKB-KW"/>
</dbReference>
<sequence>MQILDVLLSDLDKYLSSADSDIQSSLSSCLTVLINFCTECAEARRYVRLKVMPPLHAEDVQQRPDVGEKVRNKLIKVMIGKIHISQLAAHFLFILCKRSVSRFNKYCGFGNAAGLLVNYGLLGEINRPKSVDDSEDSETEDYKDVEERINPVTGYIEPFKESPLEKMTDEQKEYEAMKLVNAMKNLMDQGVISPAKTDESGKLRPVEHILELVEGQAKNKTVVDSESDDN</sequence>
<evidence type="ECO:0000313" key="6">
    <source>
        <dbReference type="EMBL" id="VDD92861.1"/>
    </source>
</evidence>
<dbReference type="GO" id="GO:0001965">
    <property type="term" value="F:G-protein alpha-subunit binding"/>
    <property type="evidence" value="ECO:0007669"/>
    <property type="project" value="TreeGrafter"/>
</dbReference>
<evidence type="ECO:0000256" key="3">
    <source>
        <dbReference type="ARBA" id="ARBA00022490"/>
    </source>
</evidence>
<keyword evidence="4" id="KW-0344">Guanine-nucleotide releasing factor</keyword>
<evidence type="ECO:0000256" key="2">
    <source>
        <dbReference type="ARBA" id="ARBA00009049"/>
    </source>
</evidence>
<reference evidence="6 7" key="2">
    <citation type="submission" date="2018-10" db="EMBL/GenBank/DDBJ databases">
        <authorList>
            <consortium name="Pathogen Informatics"/>
        </authorList>
    </citation>
    <scope>NUCLEOTIDE SEQUENCE [LARGE SCALE GENOMIC DNA]</scope>
</reference>
<dbReference type="PANTHER" id="PTHR12425">
    <property type="entry name" value="SYNEMBRYN"/>
    <property type="match status" value="1"/>
</dbReference>
<evidence type="ECO:0000313" key="8">
    <source>
        <dbReference type="WBParaSite" id="EVEC_0000812801-mRNA-1"/>
    </source>
</evidence>
<dbReference type="OrthoDB" id="5585685at2759"/>
<dbReference type="EMBL" id="UXUI01009007">
    <property type="protein sequence ID" value="VDD92861.1"/>
    <property type="molecule type" value="Genomic_DNA"/>
</dbReference>
<dbReference type="Proteomes" id="UP000274131">
    <property type="component" value="Unassembled WGS sequence"/>
</dbReference>
<keyword evidence="5" id="KW-0143">Chaperone</keyword>
<dbReference type="GO" id="GO:0007186">
    <property type="term" value="P:G protein-coupled receptor signaling pathway"/>
    <property type="evidence" value="ECO:0007669"/>
    <property type="project" value="TreeGrafter"/>
</dbReference>
<keyword evidence="7" id="KW-1185">Reference proteome</keyword>
<dbReference type="InterPro" id="IPR008376">
    <property type="entry name" value="Chaperone_Ric-8_A/B"/>
</dbReference>
<proteinExistence type="inferred from homology"/>
<dbReference type="GO" id="GO:0005938">
    <property type="term" value="C:cell cortex"/>
    <property type="evidence" value="ECO:0007669"/>
    <property type="project" value="UniProtKB-SubCell"/>
</dbReference>
<dbReference type="STRING" id="51028.A0A0N4VC49"/>
<evidence type="ECO:0000256" key="1">
    <source>
        <dbReference type="ARBA" id="ARBA00004544"/>
    </source>
</evidence>
<gene>
    <name evidence="6" type="ORF">EVEC_LOCUS7612</name>
</gene>
<dbReference type="AlphaFoldDB" id="A0A0N4VC49"/>
<evidence type="ECO:0000256" key="4">
    <source>
        <dbReference type="ARBA" id="ARBA00022658"/>
    </source>
</evidence>
<evidence type="ECO:0000256" key="5">
    <source>
        <dbReference type="ARBA" id="ARBA00023186"/>
    </source>
</evidence>
<comment type="similarity">
    <text evidence="2">Belongs to the synembryn family.</text>
</comment>
<name>A0A0N4VC49_ENTVE</name>
<dbReference type="Pfam" id="PF10165">
    <property type="entry name" value="Ric8"/>
    <property type="match status" value="1"/>
</dbReference>
<keyword evidence="3" id="KW-0963">Cytoplasm</keyword>
<dbReference type="InterPro" id="IPR019318">
    <property type="entry name" value="Gua_nucleotide_exch_fac_Ric8"/>
</dbReference>
<organism evidence="8">
    <name type="scientific">Enterobius vermicularis</name>
    <name type="common">Human pinworm</name>
    <dbReference type="NCBI Taxonomy" id="51028"/>
    <lineage>
        <taxon>Eukaryota</taxon>
        <taxon>Metazoa</taxon>
        <taxon>Ecdysozoa</taxon>
        <taxon>Nematoda</taxon>
        <taxon>Chromadorea</taxon>
        <taxon>Rhabditida</taxon>
        <taxon>Spirurina</taxon>
        <taxon>Oxyuridomorpha</taxon>
        <taxon>Oxyuroidea</taxon>
        <taxon>Oxyuridae</taxon>
        <taxon>Enterobius</taxon>
    </lineage>
</organism>
<accession>A0A0N4VC49</accession>
<dbReference type="PRINTS" id="PR01802">
    <property type="entry name" value="SYNEMBRYN"/>
</dbReference>
<dbReference type="PANTHER" id="PTHR12425:SF5">
    <property type="entry name" value="SYNEMBRYN"/>
    <property type="match status" value="1"/>
</dbReference>
<dbReference type="WBParaSite" id="EVEC_0000812801-mRNA-1">
    <property type="protein sequence ID" value="EVEC_0000812801-mRNA-1"/>
    <property type="gene ID" value="EVEC_0000812801"/>
</dbReference>